<keyword evidence="1" id="KW-0812">Transmembrane</keyword>
<proteinExistence type="predicted"/>
<name>A0A1W1H0T1_9GAMM</name>
<sequence>MRDLEVEARVRRLERRAGRWRWLLVATPVLLMSIVLAGRGFARPEVGIVPEIRTQRLIVLDQEGRKRVEIGEDAPDLDIKRNARVAGLIIFDGNEQERGGMVTADDGSATVALDAPRGVGYRVSDRAGMKVGADGSALIGVLSNAGGFAARLIAQGAEGQLEVSHVDSAEGGASTRVIHVEADSR</sequence>
<evidence type="ECO:0000256" key="1">
    <source>
        <dbReference type="SAM" id="Phobius"/>
    </source>
</evidence>
<dbReference type="EMBL" id="FWEU01000003">
    <property type="protein sequence ID" value="SLM25084.1"/>
    <property type="molecule type" value="Genomic_DNA"/>
</dbReference>
<keyword evidence="1" id="KW-1133">Transmembrane helix</keyword>
<protein>
    <submittedName>
        <fullName evidence="2">Uncharacterized protein</fullName>
    </submittedName>
</protein>
<dbReference type="AlphaFoldDB" id="A0A1W1H0T1"/>
<keyword evidence="1" id="KW-0472">Membrane</keyword>
<dbReference type="Proteomes" id="UP000191133">
    <property type="component" value="Unassembled WGS sequence"/>
</dbReference>
<organism evidence="2 3">
    <name type="scientific">Stenotrophomonas indicatrix</name>
    <dbReference type="NCBI Taxonomy" id="2045451"/>
    <lineage>
        <taxon>Bacteria</taxon>
        <taxon>Pseudomonadati</taxon>
        <taxon>Pseudomonadota</taxon>
        <taxon>Gammaproteobacteria</taxon>
        <taxon>Lysobacterales</taxon>
        <taxon>Lysobacteraceae</taxon>
        <taxon>Stenotrophomonas</taxon>
    </lineage>
</organism>
<evidence type="ECO:0000313" key="3">
    <source>
        <dbReference type="Proteomes" id="UP000191133"/>
    </source>
</evidence>
<evidence type="ECO:0000313" key="2">
    <source>
        <dbReference type="EMBL" id="SLM25084.1"/>
    </source>
</evidence>
<dbReference type="RefSeq" id="WP_139784963.1">
    <property type="nucleotide sequence ID" value="NZ_FWEU01000003.1"/>
</dbReference>
<gene>
    <name evidence="2" type="ORF">SAMN04488690_2815</name>
</gene>
<reference evidence="3" key="1">
    <citation type="submission" date="2016-10" db="EMBL/GenBank/DDBJ databases">
        <authorList>
            <person name="Varghese N."/>
            <person name="Submissions S."/>
        </authorList>
    </citation>
    <scope>NUCLEOTIDE SEQUENCE [LARGE SCALE GENOMIC DNA]</scope>
    <source>
        <strain evidence="3">92MFCol6.1</strain>
    </source>
</reference>
<feature type="transmembrane region" description="Helical" evidence="1">
    <location>
        <begin position="20"/>
        <end position="42"/>
    </location>
</feature>
<accession>A0A1W1H0T1</accession>